<gene>
    <name evidence="6" type="ORF">OSB1V03_LOCUS17883</name>
</gene>
<dbReference type="InterPro" id="IPR050654">
    <property type="entry name" value="AChE-related_enzymes"/>
</dbReference>
<dbReference type="InterPro" id="IPR029058">
    <property type="entry name" value="AB_hydrolase_fold"/>
</dbReference>
<evidence type="ECO:0000256" key="1">
    <source>
        <dbReference type="ARBA" id="ARBA00005964"/>
    </source>
</evidence>
<accession>A0A7R9LFZ9</accession>
<dbReference type="GO" id="GO:0005615">
    <property type="term" value="C:extracellular space"/>
    <property type="evidence" value="ECO:0007669"/>
    <property type="project" value="TreeGrafter"/>
</dbReference>
<dbReference type="GO" id="GO:0019695">
    <property type="term" value="P:choline metabolic process"/>
    <property type="evidence" value="ECO:0007669"/>
    <property type="project" value="TreeGrafter"/>
</dbReference>
<sequence>DPNLFVELPPNGNTEIWTEPVFGTQFLPILPHKAFENGLYNSDVELIAGATKDEGYLLSRGLIPEMRSQLTEQLFRKAVGVLSDKYRNIDVDKVCDHYLNGVHKTNSSQLKAALSALYGDLVFTCPTYRFAKAYAKSGQRVYSYRFNFHTRLWVDYYGCPQWAVCHASDGDFIFGKILRKPHLFTETDYDFSIDVIKMWTNFAKTGKPHDVWPQMADNSVIRVKDLNPNDMSLILENPHESTCDGIWIVFLLLKVRPVEQRTSDEFPLGLHQKEQVFKTTFGARRERRAKAGRHRRLSAATRGVGRRPIQTSLQSFRRHSYGLQCRLIDLALPELFPLLAPHLFGPLFDGSVVEIVGFRSTFGAFNENLALLYFMSAFLDSVQLLKERRLTPHVLHHLVVAVTLHPFQSVLRKRTQLLDQCLEPRLNRVRHQ</sequence>
<evidence type="ECO:0000313" key="6">
    <source>
        <dbReference type="EMBL" id="CAD7639676.1"/>
    </source>
</evidence>
<feature type="domain" description="Carboxylesterase type B" evidence="5">
    <location>
        <begin position="15"/>
        <end position="219"/>
    </location>
</feature>
<dbReference type="EMBL" id="OC876974">
    <property type="protein sequence ID" value="CAD7639676.1"/>
    <property type="molecule type" value="Genomic_DNA"/>
</dbReference>
<reference evidence="6" key="1">
    <citation type="submission" date="2020-11" db="EMBL/GenBank/DDBJ databases">
        <authorList>
            <person name="Tran Van P."/>
        </authorList>
    </citation>
    <scope>NUCLEOTIDE SEQUENCE</scope>
</reference>
<name>A0A7R9LFZ9_9ACAR</name>
<keyword evidence="4" id="KW-0325">Glycoprotein</keyword>
<dbReference type="Gene3D" id="3.40.50.1820">
    <property type="entry name" value="alpha/beta hydrolase"/>
    <property type="match status" value="1"/>
</dbReference>
<dbReference type="InterPro" id="IPR002018">
    <property type="entry name" value="CarbesteraseB"/>
</dbReference>
<protein>
    <recommendedName>
        <fullName evidence="5">Carboxylesterase type B domain-containing protein</fullName>
    </recommendedName>
</protein>
<evidence type="ECO:0000313" key="7">
    <source>
        <dbReference type="Proteomes" id="UP000759131"/>
    </source>
</evidence>
<keyword evidence="7" id="KW-1185">Reference proteome</keyword>
<dbReference type="PANTHER" id="PTHR43918:SF4">
    <property type="entry name" value="CARBOXYLIC ESTER HYDROLASE"/>
    <property type="match status" value="1"/>
</dbReference>
<proteinExistence type="inferred from homology"/>
<dbReference type="Proteomes" id="UP000759131">
    <property type="component" value="Unassembled WGS sequence"/>
</dbReference>
<evidence type="ECO:0000259" key="5">
    <source>
        <dbReference type="Pfam" id="PF00135"/>
    </source>
</evidence>
<dbReference type="GO" id="GO:0003990">
    <property type="term" value="F:acetylcholinesterase activity"/>
    <property type="evidence" value="ECO:0007669"/>
    <property type="project" value="TreeGrafter"/>
</dbReference>
<dbReference type="PANTHER" id="PTHR43918">
    <property type="entry name" value="ACETYLCHOLINESTERASE"/>
    <property type="match status" value="1"/>
</dbReference>
<keyword evidence="3" id="KW-0378">Hydrolase</keyword>
<organism evidence="6">
    <name type="scientific">Medioppia subpectinata</name>
    <dbReference type="NCBI Taxonomy" id="1979941"/>
    <lineage>
        <taxon>Eukaryota</taxon>
        <taxon>Metazoa</taxon>
        <taxon>Ecdysozoa</taxon>
        <taxon>Arthropoda</taxon>
        <taxon>Chelicerata</taxon>
        <taxon>Arachnida</taxon>
        <taxon>Acari</taxon>
        <taxon>Acariformes</taxon>
        <taxon>Sarcoptiformes</taxon>
        <taxon>Oribatida</taxon>
        <taxon>Brachypylina</taxon>
        <taxon>Oppioidea</taxon>
        <taxon>Oppiidae</taxon>
        <taxon>Medioppia</taxon>
    </lineage>
</organism>
<evidence type="ECO:0000256" key="2">
    <source>
        <dbReference type="ARBA" id="ARBA00022487"/>
    </source>
</evidence>
<feature type="non-terminal residue" evidence="6">
    <location>
        <position position="432"/>
    </location>
</feature>
<evidence type="ECO:0000256" key="3">
    <source>
        <dbReference type="ARBA" id="ARBA00022801"/>
    </source>
</evidence>
<dbReference type="OrthoDB" id="408631at2759"/>
<dbReference type="GO" id="GO:0006581">
    <property type="term" value="P:acetylcholine catabolic process"/>
    <property type="evidence" value="ECO:0007669"/>
    <property type="project" value="TreeGrafter"/>
</dbReference>
<feature type="non-terminal residue" evidence="6">
    <location>
        <position position="1"/>
    </location>
</feature>
<dbReference type="EMBL" id="CAJPIZ010022399">
    <property type="protein sequence ID" value="CAG2117930.1"/>
    <property type="molecule type" value="Genomic_DNA"/>
</dbReference>
<dbReference type="AlphaFoldDB" id="A0A7R9LFZ9"/>
<dbReference type="Pfam" id="PF00135">
    <property type="entry name" value="COesterase"/>
    <property type="match status" value="1"/>
</dbReference>
<dbReference type="GO" id="GO:0005886">
    <property type="term" value="C:plasma membrane"/>
    <property type="evidence" value="ECO:0007669"/>
    <property type="project" value="TreeGrafter"/>
</dbReference>
<comment type="similarity">
    <text evidence="1">Belongs to the type-B carboxylesterase/lipase family.</text>
</comment>
<keyword evidence="2" id="KW-0719">Serine esterase</keyword>
<evidence type="ECO:0000256" key="4">
    <source>
        <dbReference type="ARBA" id="ARBA00023180"/>
    </source>
</evidence>
<dbReference type="SUPFAM" id="SSF53474">
    <property type="entry name" value="alpha/beta-Hydrolases"/>
    <property type="match status" value="1"/>
</dbReference>